<sequence>MSVTVQDIERSLRIDLTDDGALIQTYIDTAVAYIQNAVDSTHTVEQLETYPQFNFAVSLLVQFWYSNRDTDMKETPYQVISMIQQLRGKINDN</sequence>
<proteinExistence type="predicted"/>
<reference evidence="1 2" key="1">
    <citation type="journal article" date="2016" name="PLoS ONE">
        <title>The Identification of Novel Diagnostic Marker Genes for the Detection of Beer Spoiling Pediococcus damnosus Strains Using the BlAst Diagnostic Gene findEr.</title>
        <authorList>
            <person name="Behr J."/>
            <person name="Geissler A.J."/>
            <person name="Schmid J."/>
            <person name="Zehe A."/>
            <person name="Vogel R.F."/>
        </authorList>
    </citation>
    <scope>NUCLEOTIDE SEQUENCE [LARGE SCALE GENOMIC DNA]</scope>
    <source>
        <strain evidence="1 2">TMW 2.1535</strain>
    </source>
</reference>
<dbReference type="InterPro" id="IPR021146">
    <property type="entry name" value="Phage_gp6-like_head-tail"/>
</dbReference>
<protein>
    <submittedName>
        <fullName evidence="1">Prophage Lp3 protein 19, head-to-tail joining</fullName>
    </submittedName>
</protein>
<dbReference type="Pfam" id="PF05135">
    <property type="entry name" value="Phage_connect_1"/>
    <property type="match status" value="1"/>
</dbReference>
<name>A0ABM6A5K7_9LACO</name>
<dbReference type="NCBIfam" id="TIGR01560">
    <property type="entry name" value="put_DNA_pack"/>
    <property type="match status" value="1"/>
</dbReference>
<dbReference type="RefSeq" id="WP_062916720.1">
    <property type="nucleotide sequence ID" value="NZ_CP012288.1"/>
</dbReference>
<dbReference type="EMBL" id="CP012288">
    <property type="protein sequence ID" value="AMV67637.1"/>
    <property type="molecule type" value="Genomic_DNA"/>
</dbReference>
<evidence type="ECO:0000313" key="2">
    <source>
        <dbReference type="Proteomes" id="UP000076244"/>
    </source>
</evidence>
<gene>
    <name evidence="1" type="ORF">ADU72_1712</name>
</gene>
<evidence type="ECO:0000313" key="1">
    <source>
        <dbReference type="EMBL" id="AMV67637.1"/>
    </source>
</evidence>
<accession>A0ABM6A5K7</accession>
<dbReference type="Proteomes" id="UP000076244">
    <property type="component" value="Chromosome"/>
</dbReference>
<dbReference type="InterPro" id="IPR006450">
    <property type="entry name" value="Phage_HK97_gp6-like"/>
</dbReference>
<keyword evidence="2" id="KW-1185">Reference proteome</keyword>
<organism evidence="1 2">
    <name type="scientific">Pediococcus damnosus</name>
    <dbReference type="NCBI Taxonomy" id="51663"/>
    <lineage>
        <taxon>Bacteria</taxon>
        <taxon>Bacillati</taxon>
        <taxon>Bacillota</taxon>
        <taxon>Bacilli</taxon>
        <taxon>Lactobacillales</taxon>
        <taxon>Lactobacillaceae</taxon>
        <taxon>Pediococcus</taxon>
    </lineage>
</organism>
<dbReference type="Gene3D" id="1.10.3230.30">
    <property type="entry name" value="Phage gp6-like head-tail connector protein"/>
    <property type="match status" value="1"/>
</dbReference>
<dbReference type="CDD" id="cd08054">
    <property type="entry name" value="gp6"/>
    <property type="match status" value="1"/>
</dbReference>